<feature type="compositionally biased region" description="Polar residues" evidence="1">
    <location>
        <begin position="380"/>
        <end position="390"/>
    </location>
</feature>
<protein>
    <submittedName>
        <fullName evidence="4">Uncharacterized protein</fullName>
    </submittedName>
</protein>
<keyword evidence="2" id="KW-0472">Membrane</keyword>
<reference evidence="4" key="1">
    <citation type="submission" date="2022-11" db="UniProtKB">
        <authorList>
            <consortium name="WormBaseParasite"/>
        </authorList>
    </citation>
    <scope>IDENTIFICATION</scope>
</reference>
<dbReference type="WBParaSite" id="jg4443">
    <property type="protein sequence ID" value="jg4443"/>
    <property type="gene ID" value="jg4443"/>
</dbReference>
<organism evidence="3 4">
    <name type="scientific">Ditylenchus dipsaci</name>
    <dbReference type="NCBI Taxonomy" id="166011"/>
    <lineage>
        <taxon>Eukaryota</taxon>
        <taxon>Metazoa</taxon>
        <taxon>Ecdysozoa</taxon>
        <taxon>Nematoda</taxon>
        <taxon>Chromadorea</taxon>
        <taxon>Rhabditida</taxon>
        <taxon>Tylenchina</taxon>
        <taxon>Tylenchomorpha</taxon>
        <taxon>Sphaerularioidea</taxon>
        <taxon>Anguinidae</taxon>
        <taxon>Anguininae</taxon>
        <taxon>Ditylenchus</taxon>
    </lineage>
</organism>
<dbReference type="Proteomes" id="UP000887574">
    <property type="component" value="Unplaced"/>
</dbReference>
<evidence type="ECO:0000256" key="1">
    <source>
        <dbReference type="SAM" id="MobiDB-lite"/>
    </source>
</evidence>
<keyword evidence="2" id="KW-1133">Transmembrane helix</keyword>
<accession>A0A915EB07</accession>
<sequence length="645" mass="70625">MVYPSLIWHLIAEEPLEVFQKMRLKNSCQLEGKNTLLNLFDSIAELDLWEEGNGIYLLLILVFLLLFLGCSTAICVLRWRNQRKSKSGCRSSPASLNSSKFSTETIATANTGSATTKTAVVVNWNNQSEGRGTNILRPSPPTYRCATVARRPHMGAEDEVREGVDGMVRMYGSQSSTNIFAGQQLRPQNGQQFHGKTASNTMNRKRPKCTALRVQKQPSSNSSCQIPANMFNALQQQQSSTSNWNSHAYCTLTQPYEYEEICAAQPPNNHSFSPTIPEDSEATVFEDLSENLRYMDTQRRPPPISRPPPPPRLTAKPYVILPAPPIDAELHADTNLISSSASSSAVSSSSDAELERLATTAAISSPPSMPMPEFEGRGLTTRSRTSSELGGSTVVVNGGRESGYGTGKSRRHKMWTNQQHVQNSPQMTVYSPKQSEFSPPTLPARSNSIEARRTIGIVDKNGGMYATPPPPQRLQSMTYRSGTLLRQFTPPPDYFESYVPHQRSVGNGAGMFSGGIGQAISSGFAGFPASLTGSSGLRRTAPPFSSFRGGYLPPSSPPFVPYQSPYLQQHHLLAAVITDKDNFQAQGCGWDGVRQRCTDILGICKGGCRDFSLDLVTHDCRCVPFGYAALYNGSIGQTGKKKKKR</sequence>
<dbReference type="AlphaFoldDB" id="A0A915EB07"/>
<keyword evidence="3" id="KW-1185">Reference proteome</keyword>
<feature type="transmembrane region" description="Helical" evidence="2">
    <location>
        <begin position="55"/>
        <end position="77"/>
    </location>
</feature>
<name>A0A915EB07_9BILA</name>
<evidence type="ECO:0000313" key="3">
    <source>
        <dbReference type="Proteomes" id="UP000887574"/>
    </source>
</evidence>
<evidence type="ECO:0000256" key="2">
    <source>
        <dbReference type="SAM" id="Phobius"/>
    </source>
</evidence>
<feature type="region of interest" description="Disordered" evidence="1">
    <location>
        <begin position="363"/>
        <end position="410"/>
    </location>
</feature>
<keyword evidence="2" id="KW-0812">Transmembrane</keyword>
<evidence type="ECO:0000313" key="4">
    <source>
        <dbReference type="WBParaSite" id="jg4443"/>
    </source>
</evidence>
<proteinExistence type="predicted"/>